<comment type="pathway">
    <text evidence="3">Secondary metabolite metabolism; methylglyoxal degradation; (R)-lactate from methylglyoxal: step 2/2.</text>
</comment>
<dbReference type="SUPFAM" id="SSF56281">
    <property type="entry name" value="Metallo-hydrolase/oxidoreductase"/>
    <property type="match status" value="1"/>
</dbReference>
<sequence length="247" mass="27822">MQIIPIGARETNLMYIIVGPQNELVFVDPVEPMKIEKEAEQFLAAPETKIAVLTTHHHEDHSAGNAKIKRMHPTAAIYAGSHQSFATHICKDSDVISIGALRIECMHIPCHTQDSFAYTVYDTTSKESAAVFVGDTLFYLGCGIFFEGTAEMMHSALKKISGLPSDTIVYYGHEYKESNLQFRRMLIPDPEGLCSSERIFLTVGEERKHNFYMNTSLVEKNKEFSGKSPTEIIHTLRQMKNAYNSQK</sequence>
<comment type="cofactor">
    <cofactor evidence="2">
        <name>Zn(2+)</name>
        <dbReference type="ChEBI" id="CHEBI:29105"/>
    </cofactor>
</comment>
<dbReference type="EC" id="3.1.2.6" evidence="5"/>
<evidence type="ECO:0000256" key="3">
    <source>
        <dbReference type="ARBA" id="ARBA00004963"/>
    </source>
</evidence>
<dbReference type="CDD" id="cd07723">
    <property type="entry name" value="hydroxyacylglutathione_hydrolase_MBL-fold"/>
    <property type="match status" value="1"/>
</dbReference>
<dbReference type="InterPro" id="IPR035680">
    <property type="entry name" value="Clx_II_MBL"/>
</dbReference>
<comment type="catalytic activity">
    <reaction evidence="1">
        <text>an S-(2-hydroxyacyl)glutathione + H2O = a 2-hydroxy carboxylate + glutathione + H(+)</text>
        <dbReference type="Rhea" id="RHEA:21864"/>
        <dbReference type="ChEBI" id="CHEBI:15377"/>
        <dbReference type="ChEBI" id="CHEBI:15378"/>
        <dbReference type="ChEBI" id="CHEBI:57925"/>
        <dbReference type="ChEBI" id="CHEBI:58896"/>
        <dbReference type="ChEBI" id="CHEBI:71261"/>
        <dbReference type="EC" id="3.1.2.6"/>
    </reaction>
</comment>
<evidence type="ECO:0000256" key="6">
    <source>
        <dbReference type="ARBA" id="ARBA00022723"/>
    </source>
</evidence>
<proteinExistence type="inferred from homology"/>
<evidence type="ECO:0000259" key="10">
    <source>
        <dbReference type="SMART" id="SM00849"/>
    </source>
</evidence>
<evidence type="ECO:0000256" key="7">
    <source>
        <dbReference type="ARBA" id="ARBA00022801"/>
    </source>
</evidence>
<evidence type="ECO:0000256" key="4">
    <source>
        <dbReference type="ARBA" id="ARBA00006759"/>
    </source>
</evidence>
<dbReference type="GO" id="GO:0004416">
    <property type="term" value="F:hydroxyacylglutathione hydrolase activity"/>
    <property type="evidence" value="ECO:0007669"/>
    <property type="project" value="UniProtKB-EC"/>
</dbReference>
<evidence type="ECO:0000256" key="5">
    <source>
        <dbReference type="ARBA" id="ARBA00011917"/>
    </source>
</evidence>
<dbReference type="Proteomes" id="UP000002872">
    <property type="component" value="Unassembled WGS sequence"/>
</dbReference>
<dbReference type="PANTHER" id="PTHR11935:SF94">
    <property type="entry name" value="TENZING NORGAY, ISOFORM C"/>
    <property type="match status" value="1"/>
</dbReference>
<dbReference type="GO" id="GO:0046872">
    <property type="term" value="F:metal ion binding"/>
    <property type="evidence" value="ECO:0007669"/>
    <property type="project" value="UniProtKB-KW"/>
</dbReference>
<keyword evidence="7 11" id="KW-0378">Hydrolase</keyword>
<gene>
    <name evidence="11" type="ORF">NEQG_02638</name>
</gene>
<keyword evidence="12" id="KW-1185">Reference proteome</keyword>
<feature type="domain" description="Metallo-beta-lactamase" evidence="10">
    <location>
        <begin position="11"/>
        <end position="173"/>
    </location>
</feature>
<comment type="similarity">
    <text evidence="4">Belongs to the metallo-beta-lactamase superfamily. Glyoxalase II family.</text>
</comment>
<dbReference type="VEuPathDB" id="MicrosporidiaDB:NEQG_02638"/>
<dbReference type="EMBL" id="GL870885">
    <property type="protein sequence ID" value="EIJ87181.1"/>
    <property type="molecule type" value="Genomic_DNA"/>
</dbReference>
<dbReference type="OMA" id="NYIWLLQ"/>
<dbReference type="Pfam" id="PF00753">
    <property type="entry name" value="Lactamase_B"/>
    <property type="match status" value="1"/>
</dbReference>
<name>I3ED84_NEMP3</name>
<dbReference type="STRING" id="935791.I3ED84"/>
<dbReference type="PANTHER" id="PTHR11935">
    <property type="entry name" value="BETA LACTAMASE DOMAIN"/>
    <property type="match status" value="1"/>
</dbReference>
<keyword evidence="8" id="KW-0862">Zinc</keyword>
<evidence type="ECO:0000256" key="8">
    <source>
        <dbReference type="ARBA" id="ARBA00022833"/>
    </source>
</evidence>
<dbReference type="InterPro" id="IPR001279">
    <property type="entry name" value="Metallo-B-lactamas"/>
</dbReference>
<evidence type="ECO:0000256" key="9">
    <source>
        <dbReference type="ARBA" id="ARBA00031044"/>
    </source>
</evidence>
<evidence type="ECO:0000256" key="1">
    <source>
        <dbReference type="ARBA" id="ARBA00001623"/>
    </source>
</evidence>
<keyword evidence="6" id="KW-0479">Metal-binding</keyword>
<accession>I3ED84</accession>
<dbReference type="InParanoid" id="I3ED84"/>
<reference evidence="11" key="1">
    <citation type="submission" date="2011-01" db="EMBL/GenBank/DDBJ databases">
        <title>The Genome Sequence of Nematocida parisii strain ERTm3.</title>
        <authorList>
            <consortium name="The Broad Institute Genome Sequencing Platform"/>
            <consortium name="The Broad Institute Genome Sequencing Center for Infectious Disease"/>
            <person name="Cuomo C."/>
            <person name="Troemel E."/>
            <person name="Young S.K."/>
            <person name="Zeng Q."/>
            <person name="Gargeya S."/>
            <person name="Fitzgerald M."/>
            <person name="Haas B."/>
            <person name="Abouelleil A."/>
            <person name="Alvarado L."/>
            <person name="Arachchi H.M."/>
            <person name="Berlin A."/>
            <person name="Chapman S.B."/>
            <person name="Gearin G."/>
            <person name="Goldberg J."/>
            <person name="Griggs A."/>
            <person name="Gujja S."/>
            <person name="Hansen M."/>
            <person name="Heiman D."/>
            <person name="Howarth C."/>
            <person name="Larimer J."/>
            <person name="Lui A."/>
            <person name="MacDonald P.J.P."/>
            <person name="McCowen C."/>
            <person name="Montmayeur A."/>
            <person name="Murphy C."/>
            <person name="Neiman D."/>
            <person name="Pearson M."/>
            <person name="Priest M."/>
            <person name="Roberts A."/>
            <person name="Saif S."/>
            <person name="Shea T."/>
            <person name="Sisk P."/>
            <person name="Stolte C."/>
            <person name="Sykes S."/>
            <person name="Wortman J."/>
            <person name="Nusbaum C."/>
            <person name="Birren B."/>
        </authorList>
    </citation>
    <scope>NUCLEOTIDE SEQUENCE</scope>
    <source>
        <strain evidence="11">ERTm3</strain>
    </source>
</reference>
<dbReference type="FunCoup" id="I3ED84">
    <property type="interactions" value="28"/>
</dbReference>
<dbReference type="SMART" id="SM00849">
    <property type="entry name" value="Lactamase_B"/>
    <property type="match status" value="1"/>
</dbReference>
<dbReference type="HOGENOM" id="CLU_030571_4_0_1"/>
<dbReference type="OrthoDB" id="515692at2759"/>
<organism evidence="11 12">
    <name type="scientific">Nematocida parisii (strain ERTm3)</name>
    <name type="common">Nematode killer fungus</name>
    <dbReference type="NCBI Taxonomy" id="935791"/>
    <lineage>
        <taxon>Eukaryota</taxon>
        <taxon>Fungi</taxon>
        <taxon>Fungi incertae sedis</taxon>
        <taxon>Microsporidia</taxon>
        <taxon>Nematocida</taxon>
    </lineage>
</organism>
<dbReference type="UniPathway" id="UPA00619">
    <property type="reaction ID" value="UER00676"/>
</dbReference>
<protein>
    <recommendedName>
        <fullName evidence="5">hydroxyacylglutathione hydrolase</fullName>
        <ecNumber evidence="5">3.1.2.6</ecNumber>
    </recommendedName>
    <alternativeName>
        <fullName evidence="9">Glyoxalase II</fullName>
    </alternativeName>
</protein>
<evidence type="ECO:0000313" key="11">
    <source>
        <dbReference type="EMBL" id="EIJ87181.1"/>
    </source>
</evidence>
<dbReference type="InterPro" id="IPR036866">
    <property type="entry name" value="RibonucZ/Hydroxyglut_hydro"/>
</dbReference>
<evidence type="ECO:0000256" key="2">
    <source>
        <dbReference type="ARBA" id="ARBA00001947"/>
    </source>
</evidence>
<dbReference type="Gene3D" id="3.60.15.10">
    <property type="entry name" value="Ribonuclease Z/Hydroxyacylglutathione hydrolase-like"/>
    <property type="match status" value="1"/>
</dbReference>
<dbReference type="AlphaFoldDB" id="I3ED84"/>
<evidence type="ECO:0000313" key="12">
    <source>
        <dbReference type="Proteomes" id="UP000002872"/>
    </source>
</evidence>